<reference evidence="2 3" key="1">
    <citation type="journal article" date="2015" name="Parasit. Vectors">
        <title>Draft genome of the scabies mite.</title>
        <authorList>
            <person name="Rider S.D.Jr."/>
            <person name="Morgan M.S."/>
            <person name="Arlian L.G."/>
        </authorList>
    </citation>
    <scope>NUCLEOTIDE SEQUENCE [LARGE SCALE GENOMIC DNA]</scope>
    <source>
        <strain evidence="2">Arlian Lab</strain>
    </source>
</reference>
<evidence type="ECO:0000313" key="2">
    <source>
        <dbReference type="EMBL" id="KPM11457.1"/>
    </source>
</evidence>
<dbReference type="Proteomes" id="UP000616769">
    <property type="component" value="Unassembled WGS sequence"/>
</dbReference>
<feature type="non-terminal residue" evidence="2">
    <location>
        <position position="1"/>
    </location>
</feature>
<name>A0A132AKK0_SARSC</name>
<organism evidence="2 3">
    <name type="scientific">Sarcoptes scabiei</name>
    <name type="common">Itch mite</name>
    <name type="synonym">Acarus scabiei</name>
    <dbReference type="NCBI Taxonomy" id="52283"/>
    <lineage>
        <taxon>Eukaryota</taxon>
        <taxon>Metazoa</taxon>
        <taxon>Ecdysozoa</taxon>
        <taxon>Arthropoda</taxon>
        <taxon>Chelicerata</taxon>
        <taxon>Arachnida</taxon>
        <taxon>Acari</taxon>
        <taxon>Acariformes</taxon>
        <taxon>Sarcoptiformes</taxon>
        <taxon>Astigmata</taxon>
        <taxon>Psoroptidia</taxon>
        <taxon>Sarcoptoidea</taxon>
        <taxon>Sarcoptidae</taxon>
        <taxon>Sarcoptinae</taxon>
        <taxon>Sarcoptes</taxon>
    </lineage>
</organism>
<dbReference type="VEuPathDB" id="VectorBase:SSCA004936"/>
<evidence type="ECO:0000256" key="1">
    <source>
        <dbReference type="SAM" id="MobiDB-lite"/>
    </source>
</evidence>
<gene>
    <name evidence="2" type="ORF">QR98_0100270</name>
</gene>
<feature type="region of interest" description="Disordered" evidence="1">
    <location>
        <begin position="1"/>
        <end position="25"/>
    </location>
</feature>
<sequence>ELLPPIFTLEEEEEEEEEEEPSGLVTNNQFGFGHLCNHLCPSSYDCDLI</sequence>
<accession>A0A132AKK0</accession>
<comment type="caution">
    <text evidence="2">The sequence shown here is derived from an EMBL/GenBank/DDBJ whole genome shotgun (WGS) entry which is preliminary data.</text>
</comment>
<proteinExistence type="predicted"/>
<feature type="compositionally biased region" description="Acidic residues" evidence="1">
    <location>
        <begin position="9"/>
        <end position="21"/>
    </location>
</feature>
<protein>
    <submittedName>
        <fullName evidence="2">Uncharacterized protein</fullName>
    </submittedName>
</protein>
<dbReference type="EMBL" id="JXLN01017244">
    <property type="protein sequence ID" value="KPM11457.1"/>
    <property type="molecule type" value="Genomic_DNA"/>
</dbReference>
<dbReference type="AlphaFoldDB" id="A0A132AKK0"/>
<evidence type="ECO:0000313" key="3">
    <source>
        <dbReference type="Proteomes" id="UP000616769"/>
    </source>
</evidence>